<gene>
    <name evidence="1" type="ORF">S01H4_29424</name>
</gene>
<comment type="caution">
    <text evidence="1">The sequence shown here is derived from an EMBL/GenBank/DDBJ whole genome shotgun (WGS) entry which is preliminary data.</text>
</comment>
<name>X1B6G7_9ZZZZ</name>
<reference evidence="1" key="1">
    <citation type="journal article" date="2014" name="Front. Microbiol.">
        <title>High frequency of phylogenetically diverse reductive dehalogenase-homologous genes in deep subseafloor sedimentary metagenomes.</title>
        <authorList>
            <person name="Kawai M."/>
            <person name="Futagami T."/>
            <person name="Toyoda A."/>
            <person name="Takaki Y."/>
            <person name="Nishi S."/>
            <person name="Hori S."/>
            <person name="Arai W."/>
            <person name="Tsubouchi T."/>
            <person name="Morono Y."/>
            <person name="Uchiyama I."/>
            <person name="Ito T."/>
            <person name="Fujiyama A."/>
            <person name="Inagaki F."/>
            <person name="Takami H."/>
        </authorList>
    </citation>
    <scope>NUCLEOTIDE SEQUENCE</scope>
    <source>
        <strain evidence="1">Expedition CK06-06</strain>
    </source>
</reference>
<accession>X1B6G7</accession>
<dbReference type="AlphaFoldDB" id="X1B6G7"/>
<proteinExistence type="predicted"/>
<evidence type="ECO:0000313" key="1">
    <source>
        <dbReference type="EMBL" id="GAG79763.1"/>
    </source>
</evidence>
<dbReference type="EMBL" id="BART01015048">
    <property type="protein sequence ID" value="GAG79763.1"/>
    <property type="molecule type" value="Genomic_DNA"/>
</dbReference>
<feature type="non-terminal residue" evidence="1">
    <location>
        <position position="35"/>
    </location>
</feature>
<protein>
    <submittedName>
        <fullName evidence="1">Uncharacterized protein</fullName>
    </submittedName>
</protein>
<sequence>MIKCKKSKIDSKKVTLIPENHYDCFLLGTISGGIS</sequence>
<organism evidence="1">
    <name type="scientific">marine sediment metagenome</name>
    <dbReference type="NCBI Taxonomy" id="412755"/>
    <lineage>
        <taxon>unclassified sequences</taxon>
        <taxon>metagenomes</taxon>
        <taxon>ecological metagenomes</taxon>
    </lineage>
</organism>